<dbReference type="InterPro" id="IPR029039">
    <property type="entry name" value="Flavoprotein-like_sf"/>
</dbReference>
<sequence>MRVLVVHCHPTPESFCAAIRDRAMAALATAGHEPRLIDLYAEGFEPVMSDGERRTYNLHEPVDDKLVPHFEALRWAEAIVLIYPTWWYGPPAMLKGWFDRVWAKDVAFTLKAEGGRIEPLMRHIRKLAVITTCGAPRWWSFLVGQPGRKTLLRGIRALCARDCRTLWLAKYEMDTTPERARTAFLDKVERRLSAF</sequence>
<dbReference type="AlphaFoldDB" id="A0A5B8KUW2"/>
<dbReference type="Pfam" id="PF02525">
    <property type="entry name" value="Flavodoxin_2"/>
    <property type="match status" value="1"/>
</dbReference>
<accession>A0A5B8KUW2</accession>
<evidence type="ECO:0000256" key="1">
    <source>
        <dbReference type="ARBA" id="ARBA00006252"/>
    </source>
</evidence>
<name>A0A5B8KUW2_9HYPH</name>
<dbReference type="PANTHER" id="PTHR10204:SF34">
    <property type="entry name" value="NAD(P)H DEHYDROGENASE [QUINONE] 1 ISOFORM 1"/>
    <property type="match status" value="1"/>
</dbReference>
<dbReference type="GO" id="GO:0005829">
    <property type="term" value="C:cytosol"/>
    <property type="evidence" value="ECO:0007669"/>
    <property type="project" value="TreeGrafter"/>
</dbReference>
<dbReference type="Proteomes" id="UP000321389">
    <property type="component" value="Chromosome"/>
</dbReference>
<proteinExistence type="inferred from homology"/>
<feature type="domain" description="Flavodoxin-like fold" evidence="3">
    <location>
        <begin position="1"/>
        <end position="146"/>
    </location>
</feature>
<evidence type="ECO:0000259" key="3">
    <source>
        <dbReference type="Pfam" id="PF02525"/>
    </source>
</evidence>
<dbReference type="Gene3D" id="3.40.50.360">
    <property type="match status" value="1"/>
</dbReference>
<keyword evidence="5" id="KW-1185">Reference proteome</keyword>
<evidence type="ECO:0000313" key="4">
    <source>
        <dbReference type="EMBL" id="QDY99404.1"/>
    </source>
</evidence>
<dbReference type="SUPFAM" id="SSF52218">
    <property type="entry name" value="Flavoproteins"/>
    <property type="match status" value="1"/>
</dbReference>
<comment type="similarity">
    <text evidence="1">Belongs to the NAD(P)H dehydrogenase (quinone) family.</text>
</comment>
<dbReference type="EMBL" id="CP042301">
    <property type="protein sequence ID" value="QDY99404.1"/>
    <property type="molecule type" value="Genomic_DNA"/>
</dbReference>
<protein>
    <submittedName>
        <fullName evidence="4">NAD(P)H-dependent oxidoreductase</fullName>
    </submittedName>
</protein>
<dbReference type="PANTHER" id="PTHR10204">
    <property type="entry name" value="NAD P H OXIDOREDUCTASE-RELATED"/>
    <property type="match status" value="1"/>
</dbReference>
<evidence type="ECO:0000313" key="5">
    <source>
        <dbReference type="Proteomes" id="UP000321389"/>
    </source>
</evidence>
<dbReference type="RefSeq" id="WP_146298060.1">
    <property type="nucleotide sequence ID" value="NZ_CP042301.2"/>
</dbReference>
<reference evidence="4" key="1">
    <citation type="submission" date="2020-04" db="EMBL/GenBank/DDBJ databases">
        <title>Nitratireductor sp. nov. isolated from mangrove soil.</title>
        <authorList>
            <person name="Ye Y."/>
        </authorList>
    </citation>
    <scope>NUCLEOTIDE SEQUENCE</scope>
    <source>
        <strain evidence="4">SY7</strain>
    </source>
</reference>
<dbReference type="InterPro" id="IPR051545">
    <property type="entry name" value="NAD(P)H_dehydrogenase_qn"/>
</dbReference>
<dbReference type="KEGG" id="niy:FQ775_02890"/>
<dbReference type="GO" id="GO:0003955">
    <property type="term" value="F:NAD(P)H dehydrogenase (quinone) activity"/>
    <property type="evidence" value="ECO:0007669"/>
    <property type="project" value="TreeGrafter"/>
</dbReference>
<dbReference type="OrthoDB" id="9798454at2"/>
<dbReference type="InterPro" id="IPR003680">
    <property type="entry name" value="Flavodoxin_fold"/>
</dbReference>
<gene>
    <name evidence="4" type="ORF">FQ775_02890</name>
</gene>
<evidence type="ECO:0000256" key="2">
    <source>
        <dbReference type="ARBA" id="ARBA00023002"/>
    </source>
</evidence>
<organism evidence="4 5">
    <name type="scientific">Nitratireductor mangrovi</name>
    <dbReference type="NCBI Taxonomy" id="2599600"/>
    <lineage>
        <taxon>Bacteria</taxon>
        <taxon>Pseudomonadati</taxon>
        <taxon>Pseudomonadota</taxon>
        <taxon>Alphaproteobacteria</taxon>
        <taxon>Hyphomicrobiales</taxon>
        <taxon>Phyllobacteriaceae</taxon>
        <taxon>Nitratireductor</taxon>
    </lineage>
</organism>
<keyword evidence="2" id="KW-0560">Oxidoreductase</keyword>